<name>A0ABV3SE22_9HYPH</name>
<dbReference type="Pfam" id="PF04007">
    <property type="entry name" value="DUF354"/>
    <property type="match status" value="1"/>
</dbReference>
<dbReference type="PANTHER" id="PTHR39662">
    <property type="entry name" value="DUF354 DOMAIN-CONTAINING PROTEIN-RELATED"/>
    <property type="match status" value="1"/>
</dbReference>
<dbReference type="SUPFAM" id="SSF53756">
    <property type="entry name" value="UDP-Glycosyltransferase/glycogen phosphorylase"/>
    <property type="match status" value="1"/>
</dbReference>
<dbReference type="EMBL" id="JBDPGJ010000001">
    <property type="protein sequence ID" value="MEX0404936.1"/>
    <property type="molecule type" value="Genomic_DNA"/>
</dbReference>
<accession>A0ABV3SE22</accession>
<dbReference type="Proteomes" id="UP001556692">
    <property type="component" value="Unassembled WGS sequence"/>
</dbReference>
<dbReference type="PANTHER" id="PTHR39662:SF1">
    <property type="entry name" value="DUF354 DOMAIN-CONTAINING PROTEIN"/>
    <property type="match status" value="1"/>
</dbReference>
<reference evidence="1 2" key="1">
    <citation type="submission" date="2024-05" db="EMBL/GenBank/DDBJ databases">
        <authorList>
            <person name="Jiang F."/>
        </authorList>
    </citation>
    <scope>NUCLEOTIDE SEQUENCE [LARGE SCALE GENOMIC DNA]</scope>
    <source>
        <strain evidence="1 2">LZ166</strain>
    </source>
</reference>
<dbReference type="RefSeq" id="WP_367952796.1">
    <property type="nucleotide sequence ID" value="NZ_JBDPGJ010000001.1"/>
</dbReference>
<protein>
    <submittedName>
        <fullName evidence="1">DUF354 domain-containing protein</fullName>
    </submittedName>
</protein>
<dbReference type="InterPro" id="IPR007152">
    <property type="entry name" value="DUF354"/>
</dbReference>
<keyword evidence="2" id="KW-1185">Reference proteome</keyword>
<proteinExistence type="predicted"/>
<dbReference type="PIRSF" id="PIRSF005357">
    <property type="entry name" value="UCP005357"/>
    <property type="match status" value="1"/>
</dbReference>
<gene>
    <name evidence="1" type="ORF">ABGN05_04580</name>
</gene>
<evidence type="ECO:0000313" key="2">
    <source>
        <dbReference type="Proteomes" id="UP001556692"/>
    </source>
</evidence>
<comment type="caution">
    <text evidence="1">The sequence shown here is derived from an EMBL/GenBank/DDBJ whole genome shotgun (WGS) entry which is preliminary data.</text>
</comment>
<organism evidence="1 2">
    <name type="scientific">Aquibium pacificus</name>
    <dbReference type="NCBI Taxonomy" id="3153579"/>
    <lineage>
        <taxon>Bacteria</taxon>
        <taxon>Pseudomonadati</taxon>
        <taxon>Pseudomonadota</taxon>
        <taxon>Alphaproteobacteria</taxon>
        <taxon>Hyphomicrobiales</taxon>
        <taxon>Phyllobacteriaceae</taxon>
        <taxon>Aquibium</taxon>
    </lineage>
</organism>
<evidence type="ECO:0000313" key="1">
    <source>
        <dbReference type="EMBL" id="MEX0404936.1"/>
    </source>
</evidence>
<sequence length="345" mass="38554">MFDIVHPAHALFFHHAIERLRANGDEVMIVSREKKDITTLVLDRLGHEHRPISAARSGAAGMFLELGLRDLAMLRVARSFKPHVMVGFGGISISHVGWLCRIPSMSFYDTEIAKLQIGITLPFITEWHVPETYTGPVPRKGLFRFPGTRHLAYFHPDNFRPDRDRAMAAGLDPERDNFLIRTVGWSANHDIGKSGLSGPDLIRLATRLSEMGRVHISAEDVLPPELEGFRYRGDVLDLHHLMAHCRAYVGESATMAAEAAVLGVPAIYAINDYRGFIDHLAKIGLVIRSDGTVDDLLRGVDQALARSVSDWRELRDEAATRWTNVSSYVYDAIDRYRPQGRAAAA</sequence>